<name>E9HRY7_DAPPU</name>
<reference evidence="2 3" key="1">
    <citation type="journal article" date="2011" name="Science">
        <title>The ecoresponsive genome of Daphnia pulex.</title>
        <authorList>
            <person name="Colbourne J.K."/>
            <person name="Pfrender M.E."/>
            <person name="Gilbert D."/>
            <person name="Thomas W.K."/>
            <person name="Tucker A."/>
            <person name="Oakley T.H."/>
            <person name="Tokishita S."/>
            <person name="Aerts A."/>
            <person name="Arnold G.J."/>
            <person name="Basu M.K."/>
            <person name="Bauer D.J."/>
            <person name="Caceres C.E."/>
            <person name="Carmel L."/>
            <person name="Casola C."/>
            <person name="Choi J.H."/>
            <person name="Detter J.C."/>
            <person name="Dong Q."/>
            <person name="Dusheyko S."/>
            <person name="Eads B.D."/>
            <person name="Frohlich T."/>
            <person name="Geiler-Samerotte K.A."/>
            <person name="Gerlach D."/>
            <person name="Hatcher P."/>
            <person name="Jogdeo S."/>
            <person name="Krijgsveld J."/>
            <person name="Kriventseva E.V."/>
            <person name="Kultz D."/>
            <person name="Laforsch C."/>
            <person name="Lindquist E."/>
            <person name="Lopez J."/>
            <person name="Manak J.R."/>
            <person name="Muller J."/>
            <person name="Pangilinan J."/>
            <person name="Patwardhan R.P."/>
            <person name="Pitluck S."/>
            <person name="Pritham E.J."/>
            <person name="Rechtsteiner A."/>
            <person name="Rho M."/>
            <person name="Rogozin I.B."/>
            <person name="Sakarya O."/>
            <person name="Salamov A."/>
            <person name="Schaack S."/>
            <person name="Shapiro H."/>
            <person name="Shiga Y."/>
            <person name="Skalitzky C."/>
            <person name="Smith Z."/>
            <person name="Souvorov A."/>
            <person name="Sung W."/>
            <person name="Tang Z."/>
            <person name="Tsuchiya D."/>
            <person name="Tu H."/>
            <person name="Vos H."/>
            <person name="Wang M."/>
            <person name="Wolf Y.I."/>
            <person name="Yamagata H."/>
            <person name="Yamada T."/>
            <person name="Ye Y."/>
            <person name="Shaw J.R."/>
            <person name="Andrews J."/>
            <person name="Crease T.J."/>
            <person name="Tang H."/>
            <person name="Lucas S.M."/>
            <person name="Robertson H.M."/>
            <person name="Bork P."/>
            <person name="Koonin E.V."/>
            <person name="Zdobnov E.M."/>
            <person name="Grigoriev I.V."/>
            <person name="Lynch M."/>
            <person name="Boore J.L."/>
        </authorList>
    </citation>
    <scope>NUCLEOTIDE SEQUENCE [LARGE SCALE GENOMIC DNA]</scope>
</reference>
<evidence type="ECO:0000313" key="2">
    <source>
        <dbReference type="EMBL" id="EFX65497.1"/>
    </source>
</evidence>
<dbReference type="KEGG" id="dpx:DAPPUDRAFT_333133"/>
<dbReference type="GO" id="GO:0007018">
    <property type="term" value="P:microtubule-based movement"/>
    <property type="evidence" value="ECO:0007669"/>
    <property type="project" value="InterPro"/>
</dbReference>
<dbReference type="Pfam" id="PF08393">
    <property type="entry name" value="DHC_N2"/>
    <property type="match status" value="1"/>
</dbReference>
<dbReference type="PANTHER" id="PTHR22878">
    <property type="entry name" value="DYNEIN HEAVY CHAIN 6, AXONEMAL-LIKE-RELATED"/>
    <property type="match status" value="1"/>
</dbReference>
<sequence>MTGMKPVFYSKPRGSYSIDNVSLRARLFQLMITRIPKLVQPVDHSVWAMQELTDINTKCMKRAAISQPERPYNIIIRAPVPWNQQYLIAREFATHNIFATHSVSLEIRKLLDSTYRSCRLFESSWEKKNSLDPDLLLELIRKRCSHLQKSLIEKWIPECCAVLNRHLGPHGPIKTRQIVAAKPALFNSLTRLISLQIRCLLYSWIEEWKDLMSSYQAGNDDDHVTADEFPKVFPFIRLELALSNRKVFVKPKHERIQRMMEKVLQTIVSVSWHISRIERIFLSVVWYTGGEEFLVSIAWENDHVQSVLKKVKQVVNSNKKVPEWFIRDTYAKYEPLLQQPFSELYGETDDMIWDKNEKLFKKRMGELSDIKKNLLRLKSHVYLKLFFLDCHQLNKHLVDFIDDMKSSLVTIIMKDNRHIVRQISTRFETVTEKVSHVPDNTAELVESVDFVNKSQNEILPEMLQEVNAAGARLLTLLNYTMLQKDDLSLSCRLFHWPSDLDSVLQVSSNRLLRIRIETERALKERTQLFLERLEDYGEVLENFKNKEAMALTTEEMKNSTTLLQQDLHQQLQAALLDLEEINNDEALLEFPFQKSHDVWFLGPFSKLDSQMIADEITAMYKQMQQLAIVFADVSAAKRVTETIRKRIEKFMGYLPLLHSVCNPGLRDRHWILISQNFESPLCPEPDIHCLNWLEQV</sequence>
<dbReference type="InParanoid" id="E9HRY7"/>
<gene>
    <name evidence="2" type="ORF">DAPPUDRAFT_333133</name>
</gene>
<dbReference type="InterPro" id="IPR013602">
    <property type="entry name" value="Dynein_heavy_linker"/>
</dbReference>
<dbReference type="OMA" id="CEANANK"/>
<dbReference type="GO" id="GO:0051959">
    <property type="term" value="F:dynein light intermediate chain binding"/>
    <property type="evidence" value="ECO:0007669"/>
    <property type="project" value="InterPro"/>
</dbReference>
<dbReference type="OrthoDB" id="447173at2759"/>
<feature type="domain" description="Dynein heavy chain linker" evidence="1">
    <location>
        <begin position="592"/>
        <end position="680"/>
    </location>
</feature>
<proteinExistence type="predicted"/>
<evidence type="ECO:0000313" key="3">
    <source>
        <dbReference type="Proteomes" id="UP000000305"/>
    </source>
</evidence>
<organism evidence="2 3">
    <name type="scientific">Daphnia pulex</name>
    <name type="common">Water flea</name>
    <dbReference type="NCBI Taxonomy" id="6669"/>
    <lineage>
        <taxon>Eukaryota</taxon>
        <taxon>Metazoa</taxon>
        <taxon>Ecdysozoa</taxon>
        <taxon>Arthropoda</taxon>
        <taxon>Crustacea</taxon>
        <taxon>Branchiopoda</taxon>
        <taxon>Diplostraca</taxon>
        <taxon>Cladocera</taxon>
        <taxon>Anomopoda</taxon>
        <taxon>Daphniidae</taxon>
        <taxon>Daphnia</taxon>
    </lineage>
</organism>
<dbReference type="InterPro" id="IPR026983">
    <property type="entry name" value="DHC"/>
</dbReference>
<dbReference type="STRING" id="6669.E9HRY7"/>
<dbReference type="GO" id="GO:0030286">
    <property type="term" value="C:dynein complex"/>
    <property type="evidence" value="ECO:0007669"/>
    <property type="project" value="InterPro"/>
</dbReference>
<protein>
    <recommendedName>
        <fullName evidence="1">Dynein heavy chain linker domain-containing protein</fullName>
    </recommendedName>
</protein>
<dbReference type="eggNOG" id="KOG3595">
    <property type="taxonomic scope" value="Eukaryota"/>
</dbReference>
<evidence type="ECO:0000259" key="1">
    <source>
        <dbReference type="Pfam" id="PF08393"/>
    </source>
</evidence>
<dbReference type="Proteomes" id="UP000000305">
    <property type="component" value="Unassembled WGS sequence"/>
</dbReference>
<keyword evidence="3" id="KW-1185">Reference proteome</keyword>
<dbReference type="PANTHER" id="PTHR22878:SF70">
    <property type="entry name" value="DYNEIN HEAVY CHAIN 2, AXONEMAL"/>
    <property type="match status" value="1"/>
</dbReference>
<dbReference type="AlphaFoldDB" id="E9HRY7"/>
<dbReference type="HOGENOM" id="CLU_396014_0_0_1"/>
<dbReference type="EMBL" id="GL732742">
    <property type="protein sequence ID" value="EFX65497.1"/>
    <property type="molecule type" value="Genomic_DNA"/>
</dbReference>
<dbReference type="GO" id="GO:0045505">
    <property type="term" value="F:dynein intermediate chain binding"/>
    <property type="evidence" value="ECO:0007669"/>
    <property type="project" value="InterPro"/>
</dbReference>
<accession>E9HRY7</accession>